<proteinExistence type="predicted"/>
<accession>A0A917IZM5</accession>
<protein>
    <submittedName>
        <fullName evidence="2">Uncharacterized protein</fullName>
    </submittedName>
</protein>
<comment type="caution">
    <text evidence="2">The sequence shown here is derived from an EMBL/GenBank/DDBJ whole genome shotgun (WGS) entry which is preliminary data.</text>
</comment>
<feature type="region of interest" description="Disordered" evidence="1">
    <location>
        <begin position="122"/>
        <end position="165"/>
    </location>
</feature>
<evidence type="ECO:0000313" key="2">
    <source>
        <dbReference type="EMBL" id="GGH68233.1"/>
    </source>
</evidence>
<dbReference type="EMBL" id="BMIB01000002">
    <property type="protein sequence ID" value="GGH68233.1"/>
    <property type="molecule type" value="Genomic_DNA"/>
</dbReference>
<name>A0A917IZM5_9BACT</name>
<dbReference type="Proteomes" id="UP000627292">
    <property type="component" value="Unassembled WGS sequence"/>
</dbReference>
<organism evidence="2 3">
    <name type="scientific">Filimonas zeae</name>
    <dbReference type="NCBI Taxonomy" id="1737353"/>
    <lineage>
        <taxon>Bacteria</taxon>
        <taxon>Pseudomonadati</taxon>
        <taxon>Bacteroidota</taxon>
        <taxon>Chitinophagia</taxon>
        <taxon>Chitinophagales</taxon>
        <taxon>Chitinophagaceae</taxon>
        <taxon>Filimonas</taxon>
    </lineage>
</organism>
<feature type="compositionally biased region" description="Gly residues" evidence="1">
    <location>
        <begin position="146"/>
        <end position="165"/>
    </location>
</feature>
<dbReference type="AlphaFoldDB" id="A0A917IZM5"/>
<reference evidence="2" key="2">
    <citation type="submission" date="2020-09" db="EMBL/GenBank/DDBJ databases">
        <authorList>
            <person name="Sun Q."/>
            <person name="Zhou Y."/>
        </authorList>
    </citation>
    <scope>NUCLEOTIDE SEQUENCE</scope>
    <source>
        <strain evidence="2">CGMCC 1.15290</strain>
    </source>
</reference>
<keyword evidence="3" id="KW-1185">Reference proteome</keyword>
<evidence type="ECO:0000313" key="3">
    <source>
        <dbReference type="Proteomes" id="UP000627292"/>
    </source>
</evidence>
<gene>
    <name evidence="2" type="ORF">GCM10011379_24330</name>
</gene>
<reference evidence="2" key="1">
    <citation type="journal article" date="2014" name="Int. J. Syst. Evol. Microbiol.">
        <title>Complete genome sequence of Corynebacterium casei LMG S-19264T (=DSM 44701T), isolated from a smear-ripened cheese.</title>
        <authorList>
            <consortium name="US DOE Joint Genome Institute (JGI-PGF)"/>
            <person name="Walter F."/>
            <person name="Albersmeier A."/>
            <person name="Kalinowski J."/>
            <person name="Ruckert C."/>
        </authorList>
    </citation>
    <scope>NUCLEOTIDE SEQUENCE</scope>
    <source>
        <strain evidence="2">CGMCC 1.15290</strain>
    </source>
</reference>
<evidence type="ECO:0000256" key="1">
    <source>
        <dbReference type="SAM" id="MobiDB-lite"/>
    </source>
</evidence>
<sequence length="165" mass="19080">MAATVFTVSAKAQVNVSINIGTQPVWGPVGYDHVDYYYIPDAEVYYYVPERVYIYRNGNNWSRVRTLPASYRNIDLYTVHKVVINNVDRPYLNHAKYQKEYYNYRGKRDQIAIRDSKEEKYFQNKKHPQHAQWVKAHPNENKGKGNKGNGNGGKKGNRGGGNGRH</sequence>